<dbReference type="PANTHER" id="PTHR23080">
    <property type="entry name" value="THAP DOMAIN PROTEIN"/>
    <property type="match status" value="1"/>
</dbReference>
<keyword evidence="3 6" id="KW-0863">Zinc-finger</keyword>
<comment type="cofactor">
    <cofactor evidence="1">
        <name>a divalent metal cation</name>
        <dbReference type="ChEBI" id="CHEBI:60240"/>
    </cofactor>
</comment>
<evidence type="ECO:0000256" key="1">
    <source>
        <dbReference type="ARBA" id="ARBA00001968"/>
    </source>
</evidence>
<evidence type="ECO:0000313" key="8">
    <source>
        <dbReference type="EMBL" id="KAK0154828.1"/>
    </source>
</evidence>
<organism evidence="8 9">
    <name type="scientific">Merluccius polli</name>
    <name type="common">Benguela hake</name>
    <name type="synonym">Merluccius cadenati</name>
    <dbReference type="NCBI Taxonomy" id="89951"/>
    <lineage>
        <taxon>Eukaryota</taxon>
        <taxon>Metazoa</taxon>
        <taxon>Chordata</taxon>
        <taxon>Craniata</taxon>
        <taxon>Vertebrata</taxon>
        <taxon>Euteleostomi</taxon>
        <taxon>Actinopterygii</taxon>
        <taxon>Neopterygii</taxon>
        <taxon>Teleostei</taxon>
        <taxon>Neoteleostei</taxon>
        <taxon>Acanthomorphata</taxon>
        <taxon>Zeiogadaria</taxon>
        <taxon>Gadariae</taxon>
        <taxon>Gadiformes</taxon>
        <taxon>Gadoidei</taxon>
        <taxon>Merlucciidae</taxon>
        <taxon>Merluccius</taxon>
    </lineage>
</organism>
<evidence type="ECO:0000256" key="4">
    <source>
        <dbReference type="ARBA" id="ARBA00022833"/>
    </source>
</evidence>
<dbReference type="Gene3D" id="6.20.210.20">
    <property type="entry name" value="THAP domain"/>
    <property type="match status" value="1"/>
</dbReference>
<gene>
    <name evidence="8" type="primary">THAP2_11</name>
    <name evidence="8" type="ORF">N1851_002860</name>
</gene>
<evidence type="ECO:0000256" key="5">
    <source>
        <dbReference type="ARBA" id="ARBA00023125"/>
    </source>
</evidence>
<proteinExistence type="predicted"/>
<dbReference type="Pfam" id="PF13359">
    <property type="entry name" value="DDE_Tnp_4"/>
    <property type="match status" value="1"/>
</dbReference>
<dbReference type="GO" id="GO:0008270">
    <property type="term" value="F:zinc ion binding"/>
    <property type="evidence" value="ECO:0007669"/>
    <property type="project" value="UniProtKB-KW"/>
</dbReference>
<sequence>MASRSKAWCCVPQCTNSKQKQPYLTFHKFPRDDDRRRAWIWAIKREEGPQFNADGAQVCSIHFSSGDMLTTAGGLTKIKQGATPSVFPWVTARPSARRSVYERSTERLGFDVCSSEGGSCGRDDGAVVGVSVGLDHDYLQQTPGALDVALARIEELEAQVRRLTLVQELQLSRYCVSDGDFRFYTRFPSESIFRKFWQAIEPSASVLVYWSKAQRMGLEAMAETGPSPQRKLPLIDEFFLYCLHTAVGLKEKVLADMFGVSISTVSRTVITWANYLFQILGQMPLWLTRGEVRRRQPQKFREFCPDVRVILDCTELRCETPSALTLHSSTYSTYKSHTTFKGLIGVSPSGTVTFVSKLYSGGISDKEITRKSGILGLLENGDAVMADKGFLIENMLSTVGAKLIIPPFKHKAQFSRQETEQTQAIARLRVLVERVIRRVKEFHIFDTVIPLTVAGSINQIWTNCCVLVNFQGPMELDHAAEVATPSVL</sequence>
<name>A0AA47N9A9_MERPO</name>
<dbReference type="InterPro" id="IPR027806">
    <property type="entry name" value="HARBI1_dom"/>
</dbReference>
<dbReference type="Proteomes" id="UP001174136">
    <property type="component" value="Unassembled WGS sequence"/>
</dbReference>
<dbReference type="SUPFAM" id="SSF57716">
    <property type="entry name" value="Glucocorticoid receptor-like (DNA-binding domain)"/>
    <property type="match status" value="1"/>
</dbReference>
<evidence type="ECO:0000256" key="3">
    <source>
        <dbReference type="ARBA" id="ARBA00022771"/>
    </source>
</evidence>
<protein>
    <submittedName>
        <fullName evidence="8">THAP domain-containing protein 2</fullName>
    </submittedName>
</protein>
<dbReference type="EMBL" id="JAOPHQ010000336">
    <property type="protein sequence ID" value="KAK0154828.1"/>
    <property type="molecule type" value="Genomic_DNA"/>
</dbReference>
<dbReference type="InterPro" id="IPR038441">
    <property type="entry name" value="THAP_Znf_sf"/>
</dbReference>
<dbReference type="SMART" id="SM00980">
    <property type="entry name" value="THAP"/>
    <property type="match status" value="1"/>
</dbReference>
<dbReference type="PROSITE" id="PS50950">
    <property type="entry name" value="ZF_THAP"/>
    <property type="match status" value="1"/>
</dbReference>
<keyword evidence="9" id="KW-1185">Reference proteome</keyword>
<dbReference type="GO" id="GO:0003677">
    <property type="term" value="F:DNA binding"/>
    <property type="evidence" value="ECO:0007669"/>
    <property type="project" value="UniProtKB-UniRule"/>
</dbReference>
<evidence type="ECO:0000256" key="6">
    <source>
        <dbReference type="PROSITE-ProRule" id="PRU00309"/>
    </source>
</evidence>
<dbReference type="Pfam" id="PF05485">
    <property type="entry name" value="THAP"/>
    <property type="match status" value="1"/>
</dbReference>
<dbReference type="PANTHER" id="PTHR23080:SF142">
    <property type="entry name" value="SI:CH211-69L10.4"/>
    <property type="match status" value="1"/>
</dbReference>
<feature type="domain" description="THAP-type" evidence="7">
    <location>
        <begin position="1"/>
        <end position="87"/>
    </location>
</feature>
<comment type="caution">
    <text evidence="8">The sequence shown here is derived from an EMBL/GenBank/DDBJ whole genome shotgun (WGS) entry which is preliminary data.</text>
</comment>
<reference evidence="8" key="1">
    <citation type="journal article" date="2023" name="Front. Mar. Sci.">
        <title>A new Merluccius polli reference genome to investigate the effects of global change in West African waters.</title>
        <authorList>
            <person name="Mateo J.L."/>
            <person name="Blanco-Fernandez C."/>
            <person name="Garcia-Vazquez E."/>
            <person name="Machado-Schiaffino G."/>
        </authorList>
    </citation>
    <scope>NUCLEOTIDE SEQUENCE</scope>
    <source>
        <strain evidence="8">C29</strain>
        <tissue evidence="8">Fin</tissue>
    </source>
</reference>
<evidence type="ECO:0000256" key="2">
    <source>
        <dbReference type="ARBA" id="ARBA00022723"/>
    </source>
</evidence>
<dbReference type="InterPro" id="IPR006612">
    <property type="entry name" value="THAP_Znf"/>
</dbReference>
<keyword evidence="4" id="KW-0862">Zinc</keyword>
<evidence type="ECO:0000313" key="9">
    <source>
        <dbReference type="Proteomes" id="UP001174136"/>
    </source>
</evidence>
<evidence type="ECO:0000259" key="7">
    <source>
        <dbReference type="PROSITE" id="PS50950"/>
    </source>
</evidence>
<accession>A0AA47N9A9</accession>
<dbReference type="AlphaFoldDB" id="A0AA47N9A9"/>
<keyword evidence="5 6" id="KW-0238">DNA-binding</keyword>
<keyword evidence="2" id="KW-0479">Metal-binding</keyword>